<dbReference type="RefSeq" id="WP_120703947.1">
    <property type="nucleotide sequence ID" value="NZ_CP032694.1"/>
</dbReference>
<evidence type="ECO:0000313" key="4">
    <source>
        <dbReference type="Proteomes" id="UP000282195"/>
    </source>
</evidence>
<feature type="region of interest" description="Disordered" evidence="1">
    <location>
        <begin position="303"/>
        <end position="345"/>
    </location>
</feature>
<keyword evidence="2" id="KW-0472">Membrane</keyword>
<dbReference type="AlphaFoldDB" id="A0A387FKR7"/>
<feature type="transmembrane region" description="Helical" evidence="2">
    <location>
        <begin position="38"/>
        <end position="63"/>
    </location>
</feature>
<name>A0A387FKR7_9HYPH</name>
<organism evidence="3 4">
    <name type="scientific">Rhizobium jaguaris</name>
    <dbReference type="NCBI Taxonomy" id="1312183"/>
    <lineage>
        <taxon>Bacteria</taxon>
        <taxon>Pseudomonadati</taxon>
        <taxon>Pseudomonadota</taxon>
        <taxon>Alphaproteobacteria</taxon>
        <taxon>Hyphomicrobiales</taxon>
        <taxon>Rhizobiaceae</taxon>
        <taxon>Rhizobium/Agrobacterium group</taxon>
        <taxon>Rhizobium</taxon>
    </lineage>
</organism>
<feature type="transmembrane region" description="Helical" evidence="2">
    <location>
        <begin position="12"/>
        <end position="32"/>
    </location>
</feature>
<dbReference type="OrthoDB" id="7539266at2"/>
<dbReference type="Proteomes" id="UP000282195">
    <property type="component" value="Chromosome"/>
</dbReference>
<feature type="transmembrane region" description="Helical" evidence="2">
    <location>
        <begin position="75"/>
        <end position="95"/>
    </location>
</feature>
<evidence type="ECO:0000256" key="2">
    <source>
        <dbReference type="SAM" id="Phobius"/>
    </source>
</evidence>
<keyword evidence="4" id="KW-1185">Reference proteome</keyword>
<evidence type="ECO:0008006" key="5">
    <source>
        <dbReference type="Google" id="ProtNLM"/>
    </source>
</evidence>
<evidence type="ECO:0000256" key="1">
    <source>
        <dbReference type="SAM" id="MobiDB-lite"/>
    </source>
</evidence>
<accession>A0A387FKR7</accession>
<dbReference type="EMBL" id="CP032694">
    <property type="protein sequence ID" value="AYG58913.1"/>
    <property type="molecule type" value="Genomic_DNA"/>
</dbReference>
<evidence type="ECO:0000313" key="3">
    <source>
        <dbReference type="EMBL" id="AYG58913.1"/>
    </source>
</evidence>
<dbReference type="KEGG" id="rjg:CCGE525_08935"/>
<feature type="compositionally biased region" description="Basic and acidic residues" evidence="1">
    <location>
        <begin position="303"/>
        <end position="315"/>
    </location>
</feature>
<sequence length="345" mass="38430">MADVEARLAIRDYGPMALFALVTVGGMIFIWTSKLLEWPLPIVTGVPLLLMAIYFLISLAFAGFRLHNEQAGDNLYYMGFLFTLSSLGVSLYLFAGETSIETIVRNFGIAVTSTIAGVTLRILFNQMRRDPIDIERSVRHELAEMTRRVRTELDSSSREFSHYRRVSNQMLSEGFEEIARQAERNGEEIQKILEVLAKQAVKPINDTAAQLTETTSQLSEIIGKFGTAVETVGKKLEEIRSPEDVVRAELAPAIAAIKELAEAQLQPLRNIEQTLSHMADLPGRAVSSEAKLIDPLWVPQAEKRSADPVVPKDNEAVSETIAAKSANKNEPPTDAAPRKRRWLPW</sequence>
<feature type="transmembrane region" description="Helical" evidence="2">
    <location>
        <begin position="107"/>
        <end position="124"/>
    </location>
</feature>
<keyword evidence="2" id="KW-0812">Transmembrane</keyword>
<gene>
    <name evidence="3" type="ORF">CCGE525_08935</name>
</gene>
<protein>
    <recommendedName>
        <fullName evidence="5">Transmembrane protein</fullName>
    </recommendedName>
</protein>
<proteinExistence type="predicted"/>
<reference evidence="3 4" key="1">
    <citation type="submission" date="2018-10" db="EMBL/GenBank/DDBJ databases">
        <title>Rhizobium etli, R. leguminosarum and a new Rhizobium genospecies from Phaseolus dumosus.</title>
        <authorList>
            <person name="Ramirez-Puebla S.T."/>
            <person name="Rogel-Hernandez M.A."/>
            <person name="Guerrero G."/>
            <person name="Ormeno-Orrillo E."/>
            <person name="Martinez-Romero J.C."/>
            <person name="Negrete-Yankelevich S."/>
            <person name="Martinez-Romero E."/>
        </authorList>
    </citation>
    <scope>NUCLEOTIDE SEQUENCE [LARGE SCALE GENOMIC DNA]</scope>
    <source>
        <strain evidence="3 4">CCGE525</strain>
    </source>
</reference>
<keyword evidence="2" id="KW-1133">Transmembrane helix</keyword>